<protein>
    <recommendedName>
        <fullName evidence="9">Zn(2)-C6 fungal-type domain-containing protein</fullName>
    </recommendedName>
</protein>
<evidence type="ECO:0000313" key="11">
    <source>
        <dbReference type="Proteomes" id="UP000054337"/>
    </source>
</evidence>
<dbReference type="InterPro" id="IPR036864">
    <property type="entry name" value="Zn2-C6_fun-type_DNA-bd_sf"/>
</dbReference>
<dbReference type="InterPro" id="IPR007219">
    <property type="entry name" value="XnlR_reg_dom"/>
</dbReference>
<comment type="subcellular location">
    <subcellularLocation>
        <location evidence="1">Nucleus</location>
    </subcellularLocation>
</comment>
<evidence type="ECO:0000256" key="2">
    <source>
        <dbReference type="ARBA" id="ARBA00022723"/>
    </source>
</evidence>
<name>W7EAE0_BIPV3</name>
<evidence type="ECO:0000256" key="4">
    <source>
        <dbReference type="ARBA" id="ARBA00023015"/>
    </source>
</evidence>
<dbReference type="PROSITE" id="PS00463">
    <property type="entry name" value="ZN2_CY6_FUNGAL_1"/>
    <property type="match status" value="1"/>
</dbReference>
<dbReference type="AlphaFoldDB" id="W7EAE0"/>
<dbReference type="PANTHER" id="PTHR31313">
    <property type="entry name" value="TY1 ENHANCER ACTIVATOR"/>
    <property type="match status" value="1"/>
</dbReference>
<dbReference type="GO" id="GO:0008270">
    <property type="term" value="F:zinc ion binding"/>
    <property type="evidence" value="ECO:0007669"/>
    <property type="project" value="InterPro"/>
</dbReference>
<dbReference type="CDD" id="cd12148">
    <property type="entry name" value="fungal_TF_MHR"/>
    <property type="match status" value="1"/>
</dbReference>
<dbReference type="InterPro" id="IPR051615">
    <property type="entry name" value="Transcr_Regulatory_Elem"/>
</dbReference>
<evidence type="ECO:0000259" key="9">
    <source>
        <dbReference type="PROSITE" id="PS50048"/>
    </source>
</evidence>
<dbReference type="SUPFAM" id="SSF57701">
    <property type="entry name" value="Zn2/Cys6 DNA-binding domain"/>
    <property type="match status" value="1"/>
</dbReference>
<dbReference type="PROSITE" id="PS50048">
    <property type="entry name" value="ZN2_CY6_FUNGAL_2"/>
    <property type="match status" value="1"/>
</dbReference>
<sequence length="315" mass="35147">MEAQEANRSRVTVPMSSPSEKRSPVTKKSAFSCDICRKRKVKCDGGHPVCNRCRARGDVCIYKLSPSLSYTQRLEQRVAELEAALAGLKAASSDSPLDHASEIPSRTSDVLPHTGLARATESLRVEGDAGVSFPESTSLFRLPGSIWTRHIGQDQADQEMDVKKQGLINNAWRERVFEKLADTPVRYSHFCWIQPLFNFIYRPAFTRDMKTGGPYFSQALLNAVLSHSVRWCRGEPGMEQLLAPFDGGAAFSRWAVEDLFRDIQHGNSKIPTVQALLLLSAQQCGCGNRTQAWLYSGMESDRPRTNADNIKRVQV</sequence>
<dbReference type="RefSeq" id="XP_014550606.1">
    <property type="nucleotide sequence ID" value="XM_014695120.1"/>
</dbReference>
<reference evidence="10 11" key="1">
    <citation type="journal article" date="2013" name="PLoS Genet.">
        <title>Comparative genome structure, secondary metabolite, and effector coding capacity across Cochliobolus pathogens.</title>
        <authorList>
            <person name="Condon B.J."/>
            <person name="Leng Y."/>
            <person name="Wu D."/>
            <person name="Bushley K.E."/>
            <person name="Ohm R.A."/>
            <person name="Otillar R."/>
            <person name="Martin J."/>
            <person name="Schackwitz W."/>
            <person name="Grimwood J."/>
            <person name="MohdZainudin N."/>
            <person name="Xue C."/>
            <person name="Wang R."/>
            <person name="Manning V.A."/>
            <person name="Dhillon B."/>
            <person name="Tu Z.J."/>
            <person name="Steffenson B.J."/>
            <person name="Salamov A."/>
            <person name="Sun H."/>
            <person name="Lowry S."/>
            <person name="LaButti K."/>
            <person name="Han J."/>
            <person name="Copeland A."/>
            <person name="Lindquist E."/>
            <person name="Barry K."/>
            <person name="Schmutz J."/>
            <person name="Baker S.E."/>
            <person name="Ciuffetti L.M."/>
            <person name="Grigoriev I.V."/>
            <person name="Zhong S."/>
            <person name="Turgeon B.G."/>
        </authorList>
    </citation>
    <scope>NUCLEOTIDE SEQUENCE [LARGE SCALE GENOMIC DNA]</scope>
    <source>
        <strain evidence="10 11">FI3</strain>
    </source>
</reference>
<dbReference type="Gene3D" id="4.10.240.10">
    <property type="entry name" value="Zn(2)-C6 fungal-type DNA-binding domain"/>
    <property type="match status" value="1"/>
</dbReference>
<organism evidence="10 11">
    <name type="scientific">Bipolaris victoriae (strain FI3)</name>
    <name type="common">Victoria blight of oats agent</name>
    <name type="synonym">Cochliobolus victoriae</name>
    <dbReference type="NCBI Taxonomy" id="930091"/>
    <lineage>
        <taxon>Eukaryota</taxon>
        <taxon>Fungi</taxon>
        <taxon>Dikarya</taxon>
        <taxon>Ascomycota</taxon>
        <taxon>Pezizomycotina</taxon>
        <taxon>Dothideomycetes</taxon>
        <taxon>Pleosporomycetidae</taxon>
        <taxon>Pleosporales</taxon>
        <taxon>Pleosporineae</taxon>
        <taxon>Pleosporaceae</taxon>
        <taxon>Bipolaris</taxon>
    </lineage>
</organism>
<gene>
    <name evidence="10" type="ORF">COCVIDRAFT_20993</name>
</gene>
<dbReference type="Pfam" id="PF00172">
    <property type="entry name" value="Zn_clus"/>
    <property type="match status" value="1"/>
</dbReference>
<evidence type="ECO:0000256" key="8">
    <source>
        <dbReference type="SAM" id="MobiDB-lite"/>
    </source>
</evidence>
<dbReference type="GO" id="GO:0003677">
    <property type="term" value="F:DNA binding"/>
    <property type="evidence" value="ECO:0007669"/>
    <property type="project" value="UniProtKB-KW"/>
</dbReference>
<keyword evidence="7" id="KW-0539">Nucleus</keyword>
<dbReference type="EMBL" id="KI968869">
    <property type="protein sequence ID" value="EUN21032.1"/>
    <property type="molecule type" value="Genomic_DNA"/>
</dbReference>
<dbReference type="HOGENOM" id="CLU_007003_4_4_1"/>
<proteinExistence type="predicted"/>
<dbReference type="InterPro" id="IPR001138">
    <property type="entry name" value="Zn2Cys6_DnaBD"/>
</dbReference>
<evidence type="ECO:0000256" key="5">
    <source>
        <dbReference type="ARBA" id="ARBA00023125"/>
    </source>
</evidence>
<dbReference type="GeneID" id="26252632"/>
<keyword evidence="2" id="KW-0479">Metal-binding</keyword>
<feature type="region of interest" description="Disordered" evidence="8">
    <location>
        <begin position="1"/>
        <end position="24"/>
    </location>
</feature>
<dbReference type="PANTHER" id="PTHR31313:SF85">
    <property type="entry name" value="ZN(II)2CYS6 TRANSCRIPTION FACTOR (EUROFUNG)"/>
    <property type="match status" value="1"/>
</dbReference>
<keyword evidence="11" id="KW-1185">Reference proteome</keyword>
<dbReference type="GO" id="GO:0005634">
    <property type="term" value="C:nucleus"/>
    <property type="evidence" value="ECO:0007669"/>
    <property type="project" value="UniProtKB-SubCell"/>
</dbReference>
<keyword evidence="5" id="KW-0238">DNA-binding</keyword>
<keyword evidence="3" id="KW-0862">Zinc</keyword>
<evidence type="ECO:0000256" key="1">
    <source>
        <dbReference type="ARBA" id="ARBA00004123"/>
    </source>
</evidence>
<feature type="domain" description="Zn(2)-C6 fungal-type" evidence="9">
    <location>
        <begin position="32"/>
        <end position="62"/>
    </location>
</feature>
<dbReference type="CDD" id="cd00067">
    <property type="entry name" value="GAL4"/>
    <property type="match status" value="1"/>
</dbReference>
<dbReference type="Pfam" id="PF04082">
    <property type="entry name" value="Fungal_trans"/>
    <property type="match status" value="1"/>
</dbReference>
<evidence type="ECO:0000256" key="3">
    <source>
        <dbReference type="ARBA" id="ARBA00022833"/>
    </source>
</evidence>
<dbReference type="SMART" id="SM00066">
    <property type="entry name" value="GAL4"/>
    <property type="match status" value="1"/>
</dbReference>
<dbReference type="GO" id="GO:0000981">
    <property type="term" value="F:DNA-binding transcription factor activity, RNA polymerase II-specific"/>
    <property type="evidence" value="ECO:0007669"/>
    <property type="project" value="InterPro"/>
</dbReference>
<evidence type="ECO:0000256" key="6">
    <source>
        <dbReference type="ARBA" id="ARBA00023163"/>
    </source>
</evidence>
<dbReference type="GO" id="GO:0006351">
    <property type="term" value="P:DNA-templated transcription"/>
    <property type="evidence" value="ECO:0007669"/>
    <property type="project" value="InterPro"/>
</dbReference>
<evidence type="ECO:0000313" key="10">
    <source>
        <dbReference type="EMBL" id="EUN21032.1"/>
    </source>
</evidence>
<evidence type="ECO:0000256" key="7">
    <source>
        <dbReference type="ARBA" id="ARBA00023242"/>
    </source>
</evidence>
<keyword evidence="4" id="KW-0805">Transcription regulation</keyword>
<keyword evidence="6" id="KW-0804">Transcription</keyword>
<dbReference type="Proteomes" id="UP000054337">
    <property type="component" value="Unassembled WGS sequence"/>
</dbReference>
<accession>W7EAE0</accession>